<dbReference type="AlphaFoldDB" id="E6QXD2"/>
<protein>
    <submittedName>
        <fullName evidence="1">Uncharacterized protein</fullName>
    </submittedName>
</protein>
<reference evidence="1" key="1">
    <citation type="submission" date="2009-10" db="EMBL/GenBank/DDBJ databases">
        <title>Diversity of trophic interactions inside an arsenic-rich microbial ecosystem.</title>
        <authorList>
            <person name="Bertin P.N."/>
            <person name="Heinrich-Salmeron A."/>
            <person name="Pelletier E."/>
            <person name="Goulhen-Chollet F."/>
            <person name="Arsene-Ploetze F."/>
            <person name="Gallien S."/>
            <person name="Calteau A."/>
            <person name="Vallenet D."/>
            <person name="Casiot C."/>
            <person name="Chane-Woon-Ming B."/>
            <person name="Giloteaux L."/>
            <person name="Barakat M."/>
            <person name="Bonnefoy V."/>
            <person name="Bruneel O."/>
            <person name="Chandler M."/>
            <person name="Cleiss J."/>
            <person name="Duran R."/>
            <person name="Elbaz-Poulichet F."/>
            <person name="Fonknechten N."/>
            <person name="Lauga B."/>
            <person name="Mornico D."/>
            <person name="Ortet P."/>
            <person name="Schaeffer C."/>
            <person name="Siguier P."/>
            <person name="Alexander Thil Smith A."/>
            <person name="Van Dorsselaer A."/>
            <person name="Weissenbach J."/>
            <person name="Medigue C."/>
            <person name="Le Paslier D."/>
        </authorList>
    </citation>
    <scope>NUCLEOTIDE SEQUENCE</scope>
</reference>
<accession>E6QXD2</accession>
<organism evidence="1">
    <name type="scientific">mine drainage metagenome</name>
    <dbReference type="NCBI Taxonomy" id="410659"/>
    <lineage>
        <taxon>unclassified sequences</taxon>
        <taxon>metagenomes</taxon>
        <taxon>ecological metagenomes</taxon>
    </lineage>
</organism>
<name>E6QXD2_9ZZZZ</name>
<gene>
    <name evidence="1" type="ORF">CARN7_2758</name>
</gene>
<evidence type="ECO:0000313" key="1">
    <source>
        <dbReference type="EMBL" id="CBI11906.1"/>
    </source>
</evidence>
<sequence length="103" mass="11226">MKKNHIKHVTSILGVTAMLFFAGAADAQKEVGSESHKLKKGTFCVEHHLSALFDCPPPVGGGIGEVEGMLVEDIYKRGWRVVSYAPEHYGADGYNGILIIEQQ</sequence>
<comment type="caution">
    <text evidence="1">The sequence shown here is derived from an EMBL/GenBank/DDBJ whole genome shotgun (WGS) entry which is preliminary data.</text>
</comment>
<proteinExistence type="predicted"/>
<dbReference type="EMBL" id="CABR01000177">
    <property type="protein sequence ID" value="CBI11906.1"/>
    <property type="molecule type" value="Genomic_DNA"/>
</dbReference>